<reference evidence="1" key="1">
    <citation type="submission" date="2021-06" db="EMBL/GenBank/DDBJ databases">
        <authorList>
            <person name="Hodson N. C."/>
            <person name="Mongue J. A."/>
            <person name="Jaron S. K."/>
        </authorList>
    </citation>
    <scope>NUCLEOTIDE SEQUENCE</scope>
</reference>
<organism evidence="1 2">
    <name type="scientific">Allacma fusca</name>
    <dbReference type="NCBI Taxonomy" id="39272"/>
    <lineage>
        <taxon>Eukaryota</taxon>
        <taxon>Metazoa</taxon>
        <taxon>Ecdysozoa</taxon>
        <taxon>Arthropoda</taxon>
        <taxon>Hexapoda</taxon>
        <taxon>Collembola</taxon>
        <taxon>Symphypleona</taxon>
        <taxon>Sminthuridae</taxon>
        <taxon>Allacma</taxon>
    </lineage>
</organism>
<gene>
    <name evidence="1" type="ORF">AFUS01_LOCUS7271</name>
</gene>
<evidence type="ECO:0000313" key="2">
    <source>
        <dbReference type="Proteomes" id="UP000708208"/>
    </source>
</evidence>
<accession>A0A8J2K137</accession>
<comment type="caution">
    <text evidence="1">The sequence shown here is derived from an EMBL/GenBank/DDBJ whole genome shotgun (WGS) entry which is preliminary data.</text>
</comment>
<proteinExistence type="predicted"/>
<protein>
    <submittedName>
        <fullName evidence="1">Uncharacterized protein</fullName>
    </submittedName>
</protein>
<feature type="non-terminal residue" evidence="1">
    <location>
        <position position="1"/>
    </location>
</feature>
<name>A0A8J2K137_9HEXA</name>
<dbReference type="Proteomes" id="UP000708208">
    <property type="component" value="Unassembled WGS sequence"/>
</dbReference>
<dbReference type="AlphaFoldDB" id="A0A8J2K137"/>
<keyword evidence="2" id="KW-1185">Reference proteome</keyword>
<sequence length="43" mass="4930">EESLNLGMPRSQKRSKKKLVLFSPSRKLLTILIHLISVSLVRI</sequence>
<dbReference type="EMBL" id="CAJVCH010049004">
    <property type="protein sequence ID" value="CAG7717834.1"/>
    <property type="molecule type" value="Genomic_DNA"/>
</dbReference>
<evidence type="ECO:0000313" key="1">
    <source>
        <dbReference type="EMBL" id="CAG7717834.1"/>
    </source>
</evidence>